<reference evidence="12" key="1">
    <citation type="journal article" date="2019" name="Int. J. Syst. Evol. Microbiol.">
        <title>The Global Catalogue of Microorganisms (GCM) 10K type strain sequencing project: providing services to taxonomists for standard genome sequencing and annotation.</title>
        <authorList>
            <consortium name="The Broad Institute Genomics Platform"/>
            <consortium name="The Broad Institute Genome Sequencing Center for Infectious Disease"/>
            <person name="Wu L."/>
            <person name="Ma J."/>
        </authorList>
    </citation>
    <scope>NUCLEOTIDE SEQUENCE [LARGE SCALE GENOMIC DNA]</scope>
    <source>
        <strain evidence="12">KCTC 42281</strain>
    </source>
</reference>
<keyword evidence="3" id="KW-1003">Cell membrane</keyword>
<organism evidence="11 12">
    <name type="scientific">Devosia honganensis</name>
    <dbReference type="NCBI Taxonomy" id="1610527"/>
    <lineage>
        <taxon>Bacteria</taxon>
        <taxon>Pseudomonadati</taxon>
        <taxon>Pseudomonadota</taxon>
        <taxon>Alphaproteobacteria</taxon>
        <taxon>Hyphomicrobiales</taxon>
        <taxon>Devosiaceae</taxon>
        <taxon>Devosia</taxon>
    </lineage>
</organism>
<dbReference type="PANTHER" id="PTHR43790:SF3">
    <property type="entry name" value="D-ALLOSE IMPORT ATP-BINDING PROTEIN ALSA-RELATED"/>
    <property type="match status" value="1"/>
</dbReference>
<dbReference type="SMART" id="SM00382">
    <property type="entry name" value="AAA"/>
    <property type="match status" value="2"/>
</dbReference>
<keyword evidence="9" id="KW-0472">Membrane</keyword>
<dbReference type="InterPro" id="IPR050107">
    <property type="entry name" value="ABC_carbohydrate_import_ATPase"/>
</dbReference>
<evidence type="ECO:0000256" key="5">
    <source>
        <dbReference type="ARBA" id="ARBA00022737"/>
    </source>
</evidence>
<dbReference type="Gene3D" id="3.40.50.300">
    <property type="entry name" value="P-loop containing nucleotide triphosphate hydrolases"/>
    <property type="match status" value="2"/>
</dbReference>
<dbReference type="InterPro" id="IPR027417">
    <property type="entry name" value="P-loop_NTPase"/>
</dbReference>
<dbReference type="SUPFAM" id="SSF52540">
    <property type="entry name" value="P-loop containing nucleoside triphosphate hydrolases"/>
    <property type="match status" value="2"/>
</dbReference>
<dbReference type="InterPro" id="IPR003593">
    <property type="entry name" value="AAA+_ATPase"/>
</dbReference>
<keyword evidence="12" id="KW-1185">Reference proteome</keyword>
<dbReference type="RefSeq" id="WP_380096223.1">
    <property type="nucleotide sequence ID" value="NZ_JBHRYD010000005.1"/>
</dbReference>
<keyword evidence="4" id="KW-0762">Sugar transport</keyword>
<evidence type="ECO:0000313" key="12">
    <source>
        <dbReference type="Proteomes" id="UP001595613"/>
    </source>
</evidence>
<keyword evidence="2" id="KW-0813">Transport</keyword>
<evidence type="ECO:0000256" key="8">
    <source>
        <dbReference type="ARBA" id="ARBA00022967"/>
    </source>
</evidence>
<evidence type="ECO:0000259" key="10">
    <source>
        <dbReference type="PROSITE" id="PS50893"/>
    </source>
</evidence>
<evidence type="ECO:0000256" key="7">
    <source>
        <dbReference type="ARBA" id="ARBA00022840"/>
    </source>
</evidence>
<dbReference type="CDD" id="cd03216">
    <property type="entry name" value="ABC_Carb_Monos_I"/>
    <property type="match status" value="1"/>
</dbReference>
<protein>
    <submittedName>
        <fullName evidence="11">Sugar ABC transporter ATP-binding protein</fullName>
    </submittedName>
</protein>
<keyword evidence="8" id="KW-1278">Translocase</keyword>
<dbReference type="Pfam" id="PF00005">
    <property type="entry name" value="ABC_tran"/>
    <property type="match status" value="2"/>
</dbReference>
<dbReference type="PANTHER" id="PTHR43790">
    <property type="entry name" value="CARBOHYDRATE TRANSPORT ATP-BINDING PROTEIN MG119-RELATED"/>
    <property type="match status" value="1"/>
</dbReference>
<keyword evidence="7 11" id="KW-0067">ATP-binding</keyword>
<name>A0ABV7WZ01_9HYPH</name>
<dbReference type="InterPro" id="IPR017871">
    <property type="entry name" value="ABC_transporter-like_CS"/>
</dbReference>
<dbReference type="InterPro" id="IPR003439">
    <property type="entry name" value="ABC_transporter-like_ATP-bd"/>
</dbReference>
<evidence type="ECO:0000256" key="6">
    <source>
        <dbReference type="ARBA" id="ARBA00022741"/>
    </source>
</evidence>
<evidence type="ECO:0000313" key="11">
    <source>
        <dbReference type="EMBL" id="MFC3704535.1"/>
    </source>
</evidence>
<dbReference type="GO" id="GO:0005524">
    <property type="term" value="F:ATP binding"/>
    <property type="evidence" value="ECO:0007669"/>
    <property type="project" value="UniProtKB-KW"/>
</dbReference>
<keyword evidence="5" id="KW-0677">Repeat</keyword>
<dbReference type="CDD" id="cd03215">
    <property type="entry name" value="ABC_Carb_Monos_II"/>
    <property type="match status" value="1"/>
</dbReference>
<gene>
    <name evidence="11" type="ORF">ACFOOL_07180</name>
</gene>
<comment type="caution">
    <text evidence="11">The sequence shown here is derived from an EMBL/GenBank/DDBJ whole genome shotgun (WGS) entry which is preliminary data.</text>
</comment>
<evidence type="ECO:0000256" key="9">
    <source>
        <dbReference type="ARBA" id="ARBA00023136"/>
    </source>
</evidence>
<sequence length="515" mass="55542">MDTKDAPDADVPPILSAHRISKSFGEIPVLFSIDFDVRPGEVHAIIGENGAGKSTLIKILSGIEQPTSGSITYDGRTVVLPPNGEAASMGIVVIHQELLLAEHLSVSDSIFLGRELRSGPFLRLAEMRRQTRAILDLLHVDIDPDARINTLSVADKQMVEIAKAISRDARVIIMDEPTSVLSVAETQTLFEQIRRLTAKGVAVIFISHKLDEIMELADRVTVLRDGQLIATVGTENLTPDSIAQMMVGRELSNLYPPKHEPDVDAEVVLSVRDLAAPGISGISFDLRRGEILGFAGLIGSGRTAVAEAIVGLARKSGGTVAAFGAPADFPDVSQSVRAGLAYMTKDRKGRGLLLNMGLQPNLTLLTLRKHLRLGFLDGGSEEKALERAVRRFDIRARDPSVRVGQLSGGNQQKLMLGKTMESDPEIVIMDEPTRGIDVGTKQQIYHIIAALAAEGKSIIVISSEMQEVIGLSHRVVVMRQGRMAGVLEGAEITEAEIMRYAAGIKQGGENERLSA</sequence>
<evidence type="ECO:0000256" key="1">
    <source>
        <dbReference type="ARBA" id="ARBA00005417"/>
    </source>
</evidence>
<keyword evidence="6" id="KW-0547">Nucleotide-binding</keyword>
<evidence type="ECO:0000256" key="4">
    <source>
        <dbReference type="ARBA" id="ARBA00022597"/>
    </source>
</evidence>
<feature type="domain" description="ABC transporter" evidence="10">
    <location>
        <begin position="263"/>
        <end position="505"/>
    </location>
</feature>
<accession>A0ABV7WZ01</accession>
<evidence type="ECO:0000256" key="2">
    <source>
        <dbReference type="ARBA" id="ARBA00022448"/>
    </source>
</evidence>
<evidence type="ECO:0000256" key="3">
    <source>
        <dbReference type="ARBA" id="ARBA00022475"/>
    </source>
</evidence>
<proteinExistence type="inferred from homology"/>
<dbReference type="PROSITE" id="PS50893">
    <property type="entry name" value="ABC_TRANSPORTER_2"/>
    <property type="match status" value="2"/>
</dbReference>
<comment type="similarity">
    <text evidence="1">Belongs to the ABC transporter superfamily.</text>
</comment>
<dbReference type="EMBL" id="JBHRYD010000005">
    <property type="protein sequence ID" value="MFC3704535.1"/>
    <property type="molecule type" value="Genomic_DNA"/>
</dbReference>
<feature type="domain" description="ABC transporter" evidence="10">
    <location>
        <begin position="15"/>
        <end position="250"/>
    </location>
</feature>
<dbReference type="Proteomes" id="UP001595613">
    <property type="component" value="Unassembled WGS sequence"/>
</dbReference>
<dbReference type="PROSITE" id="PS00211">
    <property type="entry name" value="ABC_TRANSPORTER_1"/>
    <property type="match status" value="1"/>
</dbReference>